<name>A0ABQ0L3Y7_MYCCL</name>
<evidence type="ECO:0000313" key="3">
    <source>
        <dbReference type="Proteomes" id="UP000815677"/>
    </source>
</evidence>
<organism evidence="2 3">
    <name type="scientific">Mycena chlorophos</name>
    <name type="common">Agaric fungus</name>
    <name type="synonym">Agaricus chlorophos</name>
    <dbReference type="NCBI Taxonomy" id="658473"/>
    <lineage>
        <taxon>Eukaryota</taxon>
        <taxon>Fungi</taxon>
        <taxon>Dikarya</taxon>
        <taxon>Basidiomycota</taxon>
        <taxon>Agaricomycotina</taxon>
        <taxon>Agaricomycetes</taxon>
        <taxon>Agaricomycetidae</taxon>
        <taxon>Agaricales</taxon>
        <taxon>Marasmiineae</taxon>
        <taxon>Mycenaceae</taxon>
        <taxon>Mycena</taxon>
    </lineage>
</organism>
<feature type="region of interest" description="Disordered" evidence="1">
    <location>
        <begin position="473"/>
        <end position="492"/>
    </location>
</feature>
<reference evidence="2" key="1">
    <citation type="submission" date="2014-09" db="EMBL/GenBank/DDBJ databases">
        <title>Genome sequence of the luminous mushroom Mycena chlorophos for searching fungal bioluminescence genes.</title>
        <authorList>
            <person name="Tanaka Y."/>
            <person name="Kasuga D."/>
            <person name="Oba Y."/>
            <person name="Hase S."/>
            <person name="Sato K."/>
            <person name="Oba Y."/>
            <person name="Sakakibara Y."/>
        </authorList>
    </citation>
    <scope>NUCLEOTIDE SEQUENCE</scope>
</reference>
<sequence>MAPNPIPRTTSNSQAAGDEVLNEEALRRRAPSRQPNPSRLTNPTFASTARNVLTPSPVPPMTPTSTEAIARGVRPAGAPSEATTTSNPERPVPHSQHTGRDEDSIYLRGEGIAEASDGVAAEVTHSAAPSAMSEERVAQALAPSITTLTTSSSLSGSIVNSASPTVPGEDKTPDLVGESVSSALHGRPTMAPEAFSPIFRSAGKSLDVFTDEALFQAVQRLHPPFNPSRDYDPLIAYGLENGQLASRLTEDKMDQLRDILIRYEQPHLTLYWDNLSSAINEVVLMDPKTITLADRGVDDAGEPVYGFPIAKLQIVSHVVYAAQQILMALTTFSNRDIRSSFVVDFDYGLLRMLEAHKDTLTIFTSFGAIQGRLQRADAHIQRGLWAIKKACTGADEKRPESVNSTLSGTRQLYGTVPVEEDLWTLVARKDYRTIAYNVPEDQFRSQVQSILDARAPYNAFPYRSRSSIPIIQEEESSEKAVTNEEPKSVSWAPTPSSISYVPGGGRVPNVLANPAQSIGGPLLTTGNPLGGGSFAHPTQFAPATTANSTSGFWGKMGPIGTPSAAQNSGS</sequence>
<feature type="region of interest" description="Disordered" evidence="1">
    <location>
        <begin position="153"/>
        <end position="172"/>
    </location>
</feature>
<dbReference type="EMBL" id="DF841797">
    <property type="protein sequence ID" value="GAT45865.1"/>
    <property type="molecule type" value="Genomic_DNA"/>
</dbReference>
<proteinExistence type="predicted"/>
<feature type="non-terminal residue" evidence="2">
    <location>
        <position position="570"/>
    </location>
</feature>
<gene>
    <name evidence="2" type="ORF">MCHLO_03416</name>
</gene>
<feature type="compositionally biased region" description="Basic and acidic residues" evidence="1">
    <location>
        <begin position="477"/>
        <end position="487"/>
    </location>
</feature>
<evidence type="ECO:0000256" key="1">
    <source>
        <dbReference type="SAM" id="MobiDB-lite"/>
    </source>
</evidence>
<protein>
    <submittedName>
        <fullName evidence="2">Uncharacterized protein</fullName>
    </submittedName>
</protein>
<feature type="compositionally biased region" description="Polar residues" evidence="1">
    <location>
        <begin position="33"/>
        <end position="53"/>
    </location>
</feature>
<dbReference type="Proteomes" id="UP000815677">
    <property type="component" value="Unassembled WGS sequence"/>
</dbReference>
<keyword evidence="3" id="KW-1185">Reference proteome</keyword>
<evidence type="ECO:0000313" key="2">
    <source>
        <dbReference type="EMBL" id="GAT45865.1"/>
    </source>
</evidence>
<accession>A0ABQ0L3Y7</accession>
<feature type="region of interest" description="Disordered" evidence="1">
    <location>
        <begin position="1"/>
        <end position="103"/>
    </location>
</feature>
<feature type="region of interest" description="Disordered" evidence="1">
    <location>
        <begin position="545"/>
        <end position="570"/>
    </location>
</feature>